<keyword evidence="8" id="KW-1185">Reference proteome</keyword>
<dbReference type="InterPro" id="IPR011004">
    <property type="entry name" value="Trimer_LpxA-like_sf"/>
</dbReference>
<name>A0A1E5E3E9_9VIBR</name>
<evidence type="ECO:0000256" key="2">
    <source>
        <dbReference type="ARBA" id="ARBA00022679"/>
    </source>
</evidence>
<evidence type="ECO:0000313" key="8">
    <source>
        <dbReference type="Proteomes" id="UP000094070"/>
    </source>
</evidence>
<dbReference type="SUPFAM" id="SSF51161">
    <property type="entry name" value="Trimeric LpxA-like enzymes"/>
    <property type="match status" value="1"/>
</dbReference>
<evidence type="ECO:0000259" key="6">
    <source>
        <dbReference type="Pfam" id="PF12464"/>
    </source>
</evidence>
<evidence type="ECO:0000256" key="5">
    <source>
        <dbReference type="RuleBase" id="RU367021"/>
    </source>
</evidence>
<keyword evidence="3" id="KW-0677">Repeat</keyword>
<dbReference type="Pfam" id="PF00132">
    <property type="entry name" value="Hexapep"/>
    <property type="match status" value="1"/>
</dbReference>
<protein>
    <recommendedName>
        <fullName evidence="5">Acetyltransferase</fullName>
        <ecNumber evidence="5">2.3.1.-</ecNumber>
    </recommendedName>
</protein>
<keyword evidence="4 5" id="KW-0012">Acyltransferase</keyword>
<dbReference type="EMBL" id="AJYK02000045">
    <property type="protein sequence ID" value="OEF26819.1"/>
    <property type="molecule type" value="Genomic_DNA"/>
</dbReference>
<evidence type="ECO:0000313" key="7">
    <source>
        <dbReference type="EMBL" id="OEF26819.1"/>
    </source>
</evidence>
<dbReference type="OrthoDB" id="9815592at2"/>
<proteinExistence type="inferred from homology"/>
<organism evidence="7 8">
    <name type="scientific">Vibrio rumoiensis 1S-45</name>
    <dbReference type="NCBI Taxonomy" id="1188252"/>
    <lineage>
        <taxon>Bacteria</taxon>
        <taxon>Pseudomonadati</taxon>
        <taxon>Pseudomonadota</taxon>
        <taxon>Gammaproteobacteria</taxon>
        <taxon>Vibrionales</taxon>
        <taxon>Vibrionaceae</taxon>
        <taxon>Vibrio</taxon>
    </lineage>
</organism>
<dbReference type="PROSITE" id="PS00101">
    <property type="entry name" value="HEXAPEP_TRANSFERASES"/>
    <property type="match status" value="1"/>
</dbReference>
<dbReference type="Gene3D" id="2.160.10.10">
    <property type="entry name" value="Hexapeptide repeat proteins"/>
    <property type="match status" value="1"/>
</dbReference>
<dbReference type="AlphaFoldDB" id="A0A1E5E3E9"/>
<sequence length="204" mass="22093">MANTINDFAVKTLINSELIEKQLQCRDLLYEFNHSRPRETELRKDILSKLLNNYQGTHIEPPFICDMGKNFTIGKGGFINYGLTVLDIAPVTIGDHVLIAPNVQLCAASHPILLRERIEPFACGNPITIGDCVWIGAGTIVLGGVTIGSHSVIGAGSVVTKDIPDNVIAVGNPCKVLKTIDHGEMPTQADVDAMLAKYGLEGWD</sequence>
<evidence type="ECO:0000256" key="4">
    <source>
        <dbReference type="ARBA" id="ARBA00023315"/>
    </source>
</evidence>
<accession>A0A1E5E3E9</accession>
<gene>
    <name evidence="7" type="ORF">A1QC_15220</name>
</gene>
<dbReference type="InterPro" id="IPR018357">
    <property type="entry name" value="Hexapep_transf_CS"/>
</dbReference>
<dbReference type="Proteomes" id="UP000094070">
    <property type="component" value="Unassembled WGS sequence"/>
</dbReference>
<evidence type="ECO:0000256" key="1">
    <source>
        <dbReference type="ARBA" id="ARBA00007274"/>
    </source>
</evidence>
<keyword evidence="2 5" id="KW-0808">Transferase</keyword>
<dbReference type="InterPro" id="IPR039369">
    <property type="entry name" value="LacA-like"/>
</dbReference>
<dbReference type="CDD" id="cd03357">
    <property type="entry name" value="LbH_MAT_GAT"/>
    <property type="match status" value="1"/>
</dbReference>
<comment type="caution">
    <text evidence="7">The sequence shown here is derived from an EMBL/GenBank/DDBJ whole genome shotgun (WGS) entry which is preliminary data.</text>
</comment>
<dbReference type="InterPro" id="IPR024688">
    <property type="entry name" value="Mac_dom"/>
</dbReference>
<dbReference type="eggNOG" id="COG0110">
    <property type="taxonomic scope" value="Bacteria"/>
</dbReference>
<feature type="domain" description="Maltose/galactoside acetyltransferase" evidence="6">
    <location>
        <begin position="17"/>
        <end position="52"/>
    </location>
</feature>
<comment type="similarity">
    <text evidence="1 5">Belongs to the transferase hexapeptide repeat family.</text>
</comment>
<dbReference type="GO" id="GO:0008870">
    <property type="term" value="F:galactoside O-acetyltransferase activity"/>
    <property type="evidence" value="ECO:0007669"/>
    <property type="project" value="TreeGrafter"/>
</dbReference>
<dbReference type="PANTHER" id="PTHR43017:SF1">
    <property type="entry name" value="ACETYLTRANSFERASE YJL218W-RELATED"/>
    <property type="match status" value="1"/>
</dbReference>
<dbReference type="Pfam" id="PF12464">
    <property type="entry name" value="Mac"/>
    <property type="match status" value="1"/>
</dbReference>
<evidence type="ECO:0000256" key="3">
    <source>
        <dbReference type="ARBA" id="ARBA00022737"/>
    </source>
</evidence>
<reference evidence="7 8" key="1">
    <citation type="journal article" date="2012" name="Science">
        <title>Ecological populations of bacteria act as socially cohesive units of antibiotic production and resistance.</title>
        <authorList>
            <person name="Cordero O.X."/>
            <person name="Wildschutte H."/>
            <person name="Kirkup B."/>
            <person name="Proehl S."/>
            <person name="Ngo L."/>
            <person name="Hussain F."/>
            <person name="Le Roux F."/>
            <person name="Mincer T."/>
            <person name="Polz M.F."/>
        </authorList>
    </citation>
    <scope>NUCLEOTIDE SEQUENCE [LARGE SCALE GENOMIC DNA]</scope>
    <source>
        <strain evidence="7 8">1S-45</strain>
    </source>
</reference>
<dbReference type="RefSeq" id="WP_017026085.1">
    <property type="nucleotide sequence ID" value="NZ_AJYK02000045.1"/>
</dbReference>
<dbReference type="STRING" id="1188252.A1QC_15220"/>
<dbReference type="InterPro" id="IPR001451">
    <property type="entry name" value="Hexapep"/>
</dbReference>
<dbReference type="PANTHER" id="PTHR43017">
    <property type="entry name" value="GALACTOSIDE O-ACETYLTRANSFERASE"/>
    <property type="match status" value="1"/>
</dbReference>
<dbReference type="EC" id="2.3.1.-" evidence="5"/>